<evidence type="ECO:0000256" key="4">
    <source>
        <dbReference type="SAM" id="MobiDB-lite"/>
    </source>
</evidence>
<dbReference type="Pfam" id="PF00226">
    <property type="entry name" value="DnaJ"/>
    <property type="match status" value="1"/>
</dbReference>
<dbReference type="SMART" id="SM00028">
    <property type="entry name" value="TPR"/>
    <property type="match status" value="2"/>
</dbReference>
<comment type="caution">
    <text evidence="6">The sequence shown here is derived from an EMBL/GenBank/DDBJ whole genome shotgun (WGS) entry which is preliminary data.</text>
</comment>
<dbReference type="Gene3D" id="1.25.40.10">
    <property type="entry name" value="Tetratricopeptide repeat domain"/>
    <property type="match status" value="1"/>
</dbReference>
<dbReference type="InterPro" id="IPR011990">
    <property type="entry name" value="TPR-like_helical_dom_sf"/>
</dbReference>
<dbReference type="PANTHER" id="PTHR45188:SF2">
    <property type="entry name" value="DNAJ HOMOLOG SUBFAMILY C MEMBER 7"/>
    <property type="match status" value="1"/>
</dbReference>
<organism evidence="6 7">
    <name type="scientific">Thermostichus vulcanus str. 'Rupite'</name>
    <dbReference type="NCBI Taxonomy" id="2813851"/>
    <lineage>
        <taxon>Bacteria</taxon>
        <taxon>Bacillati</taxon>
        <taxon>Cyanobacteriota</taxon>
        <taxon>Cyanophyceae</taxon>
        <taxon>Thermostichales</taxon>
        <taxon>Thermostichaceae</taxon>
        <taxon>Thermostichus</taxon>
    </lineage>
</organism>
<proteinExistence type="predicted"/>
<name>A0ABT0CC76_THEVL</name>
<keyword evidence="7" id="KW-1185">Reference proteome</keyword>
<reference evidence="6" key="1">
    <citation type="submission" date="2021-02" db="EMBL/GenBank/DDBJ databases">
        <title>The CRISPR/cas machinery reduction and long-range gene transfer in the hot spring cyanobacterium Synechococcus.</title>
        <authorList>
            <person name="Dvorak P."/>
            <person name="Jahodarova E."/>
            <person name="Hasler P."/>
            <person name="Poulickova A."/>
        </authorList>
    </citation>
    <scope>NUCLEOTIDE SEQUENCE</scope>
    <source>
        <strain evidence="6">Rupite</strain>
    </source>
</reference>
<evidence type="ECO:0000256" key="1">
    <source>
        <dbReference type="ARBA" id="ARBA00022737"/>
    </source>
</evidence>
<evidence type="ECO:0000256" key="2">
    <source>
        <dbReference type="ARBA" id="ARBA00022803"/>
    </source>
</evidence>
<keyword evidence="2 3" id="KW-0802">TPR repeat</keyword>
<dbReference type="InterPro" id="IPR001623">
    <property type="entry name" value="DnaJ_domain"/>
</dbReference>
<feature type="repeat" description="TPR" evidence="3">
    <location>
        <begin position="259"/>
        <end position="292"/>
    </location>
</feature>
<feature type="compositionally biased region" description="Polar residues" evidence="4">
    <location>
        <begin position="317"/>
        <end position="326"/>
    </location>
</feature>
<dbReference type="PANTHER" id="PTHR45188">
    <property type="entry name" value="DNAJ PROTEIN P58IPK HOMOLOG"/>
    <property type="match status" value="1"/>
</dbReference>
<dbReference type="EMBL" id="JAFIRA010000026">
    <property type="protein sequence ID" value="MCJ2543358.1"/>
    <property type="molecule type" value="Genomic_DNA"/>
</dbReference>
<keyword evidence="1" id="KW-0677">Repeat</keyword>
<dbReference type="PROSITE" id="PS50076">
    <property type="entry name" value="DNAJ_2"/>
    <property type="match status" value="1"/>
</dbReference>
<dbReference type="Gene3D" id="1.10.287.110">
    <property type="entry name" value="DnaJ domain"/>
    <property type="match status" value="1"/>
</dbReference>
<dbReference type="PROSITE" id="PS50005">
    <property type="entry name" value="TPR"/>
    <property type="match status" value="1"/>
</dbReference>
<feature type="compositionally biased region" description="Low complexity" evidence="4">
    <location>
        <begin position="305"/>
        <end position="315"/>
    </location>
</feature>
<dbReference type="RefSeq" id="WP_244350634.1">
    <property type="nucleotide sequence ID" value="NZ_JAFIRA010000026.1"/>
</dbReference>
<dbReference type="SUPFAM" id="SSF46565">
    <property type="entry name" value="Chaperone J-domain"/>
    <property type="match status" value="1"/>
</dbReference>
<feature type="region of interest" description="Disordered" evidence="4">
    <location>
        <begin position="169"/>
        <end position="225"/>
    </location>
</feature>
<evidence type="ECO:0000259" key="5">
    <source>
        <dbReference type="PROSITE" id="PS50076"/>
    </source>
</evidence>
<feature type="region of interest" description="Disordered" evidence="4">
    <location>
        <begin position="305"/>
        <end position="350"/>
    </location>
</feature>
<dbReference type="Proteomes" id="UP000830835">
    <property type="component" value="Unassembled WGS sequence"/>
</dbReference>
<accession>A0ABT0CC76</accession>
<dbReference type="InterPro" id="IPR019734">
    <property type="entry name" value="TPR_rpt"/>
</dbReference>
<protein>
    <submittedName>
        <fullName evidence="6">DnaJ domain-containing protein</fullName>
    </submittedName>
</protein>
<feature type="compositionally biased region" description="Low complexity" evidence="4">
    <location>
        <begin position="169"/>
        <end position="179"/>
    </location>
</feature>
<evidence type="ECO:0000313" key="7">
    <source>
        <dbReference type="Proteomes" id="UP000830835"/>
    </source>
</evidence>
<dbReference type="SMART" id="SM00271">
    <property type="entry name" value="DnaJ"/>
    <property type="match status" value="1"/>
</dbReference>
<evidence type="ECO:0000313" key="6">
    <source>
        <dbReference type="EMBL" id="MCJ2543358.1"/>
    </source>
</evidence>
<dbReference type="CDD" id="cd06257">
    <property type="entry name" value="DnaJ"/>
    <property type="match status" value="1"/>
</dbReference>
<dbReference type="SUPFAM" id="SSF48452">
    <property type="entry name" value="TPR-like"/>
    <property type="match status" value="1"/>
</dbReference>
<evidence type="ECO:0000256" key="3">
    <source>
        <dbReference type="PROSITE-ProRule" id="PRU00339"/>
    </source>
</evidence>
<gene>
    <name evidence="6" type="ORF">JX360_10640</name>
</gene>
<sequence>MGANSDVPRINRGLAKYEADYYAILGVPLTADSKGIRRGYLQAAKSLHPDRFVGNSDAAERANLLFAKMVSPANEILSKDRERGEYEAVIKMRIKRLLEAPPPDLWPHGEAVRGLAESANWQEEYIKRVQQLSAEQYNSMEEILSKTEQLSELNLAYLLLKAGYKGIPTSSRSTSNSSTLGGIPPRAAASTPPISPRVTATPATSSAPSVPTVPTEPPAPKLSPSETRFLQALDMIERKQYRDAVQYLNFAISAEPNVARYYLHRGIAHLKQGNTGMAKADFLQVTRLEPTNPELMLEVRRWMQQTGPQQPVPGTAATRQTGQAQKVVSPPPKKDDNSGGFLGRLFGKKK</sequence>
<dbReference type="InterPro" id="IPR036869">
    <property type="entry name" value="J_dom_sf"/>
</dbReference>
<feature type="domain" description="J" evidence="5">
    <location>
        <begin position="20"/>
        <end position="90"/>
    </location>
</feature>